<sequence>MAVGKRPVIRRVRREIDAPPPVPDRLATLILPDPFKTYARTEEQMEQFLLADSGVYQENGREQRILKFGRELNGLWANEMRVLCRRHFSITPMPFQHVAGEIEVPEE</sequence>
<dbReference type="Proteomes" id="UP001620626">
    <property type="component" value="Unassembled WGS sequence"/>
</dbReference>
<comment type="caution">
    <text evidence="1">The sequence shown here is derived from an EMBL/GenBank/DDBJ whole genome shotgun (WGS) entry which is preliminary data.</text>
</comment>
<gene>
    <name evidence="1" type="ORF">niasHT_000056</name>
</gene>
<accession>A0ABD2MCP8</accession>
<name>A0ABD2MCP8_9BILA</name>
<proteinExistence type="predicted"/>
<reference evidence="1 2" key="1">
    <citation type="submission" date="2024-10" db="EMBL/GenBank/DDBJ databases">
        <authorList>
            <person name="Kim D."/>
        </authorList>
    </citation>
    <scope>NUCLEOTIDE SEQUENCE [LARGE SCALE GENOMIC DNA]</scope>
    <source>
        <strain evidence="1">BH-2024</strain>
    </source>
</reference>
<dbReference type="EMBL" id="JBICBT010000039">
    <property type="protein sequence ID" value="KAL3125303.1"/>
    <property type="molecule type" value="Genomic_DNA"/>
</dbReference>
<keyword evidence="2" id="KW-1185">Reference proteome</keyword>
<evidence type="ECO:0000313" key="1">
    <source>
        <dbReference type="EMBL" id="KAL3125303.1"/>
    </source>
</evidence>
<dbReference type="AlphaFoldDB" id="A0ABD2MCP8"/>
<organism evidence="1 2">
    <name type="scientific">Heterodera trifolii</name>
    <dbReference type="NCBI Taxonomy" id="157864"/>
    <lineage>
        <taxon>Eukaryota</taxon>
        <taxon>Metazoa</taxon>
        <taxon>Ecdysozoa</taxon>
        <taxon>Nematoda</taxon>
        <taxon>Chromadorea</taxon>
        <taxon>Rhabditida</taxon>
        <taxon>Tylenchina</taxon>
        <taxon>Tylenchomorpha</taxon>
        <taxon>Tylenchoidea</taxon>
        <taxon>Heteroderidae</taxon>
        <taxon>Heteroderinae</taxon>
        <taxon>Heterodera</taxon>
    </lineage>
</organism>
<protein>
    <submittedName>
        <fullName evidence="1">Uncharacterized protein</fullName>
    </submittedName>
</protein>
<evidence type="ECO:0000313" key="2">
    <source>
        <dbReference type="Proteomes" id="UP001620626"/>
    </source>
</evidence>